<reference evidence="3 4" key="1">
    <citation type="submission" date="2019-04" db="EMBL/GenBank/DDBJ databases">
        <title>Trinickia sp. 7GSK02, isolated from subtropical forest soil.</title>
        <authorList>
            <person name="Gao Z.-H."/>
            <person name="Qiu L.-H."/>
        </authorList>
    </citation>
    <scope>NUCLEOTIDE SEQUENCE [LARGE SCALE GENOMIC DNA]</scope>
    <source>
        <strain evidence="3 4">7GSK02</strain>
    </source>
</reference>
<organism evidence="3 4">
    <name type="scientific">Trinickia terrae</name>
    <dbReference type="NCBI Taxonomy" id="2571161"/>
    <lineage>
        <taxon>Bacteria</taxon>
        <taxon>Pseudomonadati</taxon>
        <taxon>Pseudomonadota</taxon>
        <taxon>Betaproteobacteria</taxon>
        <taxon>Burkholderiales</taxon>
        <taxon>Burkholderiaceae</taxon>
        <taxon>Trinickia</taxon>
    </lineage>
</organism>
<dbReference type="AlphaFoldDB" id="A0A4U1I9Y9"/>
<feature type="compositionally biased region" description="Basic and acidic residues" evidence="1">
    <location>
        <begin position="9"/>
        <end position="21"/>
    </location>
</feature>
<protein>
    <submittedName>
        <fullName evidence="3">Uncharacterized protein</fullName>
    </submittedName>
</protein>
<dbReference type="Pfam" id="PF03743">
    <property type="entry name" value="TrbI"/>
    <property type="match status" value="1"/>
</dbReference>
<evidence type="ECO:0000313" key="4">
    <source>
        <dbReference type="Proteomes" id="UP000305539"/>
    </source>
</evidence>
<feature type="transmembrane region" description="Helical" evidence="2">
    <location>
        <begin position="39"/>
        <end position="60"/>
    </location>
</feature>
<dbReference type="EMBL" id="SWJE01000004">
    <property type="protein sequence ID" value="TKC90155.1"/>
    <property type="molecule type" value="Genomic_DNA"/>
</dbReference>
<dbReference type="RefSeq" id="WP_136893485.1">
    <property type="nucleotide sequence ID" value="NZ_SWJE01000004.1"/>
</dbReference>
<sequence length="442" mass="45231">MADQNTQFDPDKQRRDNDQTRELKANNIRAVFGTGAGRVAIIAVALAMVSMVAFGLYNLFSPKALDQRAAPADAMLGVTGRDGDPVAGNAAEARARAAQNAVEASQAAAQGKAYMAPPLLVASNAQALAPVGEDAMAPASQPADAVPVAPGRPARAGVTDAQIATTLGYRTVSAAIGASEVTPQIISVARGQDPTQQHRAAPYQIAYYPVDDAQQSTGSARGAAAQTPMQAGVPSAAASAAGSAATAVKHAVPGFGAGDAFYCKIYFGMNSDLPRRDAMAKCFGGAADGATFIGRAEASTEGVAEPGFTVTFDKLKLPGRNTLEVNAVAVDVGTMEENVADDVSSHGFVKFSELALAGLLKGIGQIANQQQAQQTTQSVGAVSTSTYATLKPDAFQIVGGALGGVGTAVGELFQKKSDALKTTIKVWPNKDIGVVLFSDVME</sequence>
<proteinExistence type="predicted"/>
<evidence type="ECO:0000256" key="2">
    <source>
        <dbReference type="SAM" id="Phobius"/>
    </source>
</evidence>
<comment type="caution">
    <text evidence="3">The sequence shown here is derived from an EMBL/GenBank/DDBJ whole genome shotgun (WGS) entry which is preliminary data.</text>
</comment>
<feature type="region of interest" description="Disordered" evidence="1">
    <location>
        <begin position="1"/>
        <end position="21"/>
    </location>
</feature>
<name>A0A4U1I9Y9_9BURK</name>
<keyword evidence="2" id="KW-0812">Transmembrane</keyword>
<accession>A0A4U1I9Y9</accession>
<evidence type="ECO:0000256" key="1">
    <source>
        <dbReference type="SAM" id="MobiDB-lite"/>
    </source>
</evidence>
<keyword evidence="2" id="KW-0472">Membrane</keyword>
<gene>
    <name evidence="3" type="ORF">FAZ69_08380</name>
</gene>
<dbReference type="Proteomes" id="UP000305539">
    <property type="component" value="Unassembled WGS sequence"/>
</dbReference>
<dbReference type="InterPro" id="IPR005498">
    <property type="entry name" value="T4SS_VirB10/TraB/TrbI"/>
</dbReference>
<keyword evidence="2" id="KW-1133">Transmembrane helix</keyword>
<keyword evidence="4" id="KW-1185">Reference proteome</keyword>
<evidence type="ECO:0000313" key="3">
    <source>
        <dbReference type="EMBL" id="TKC90155.1"/>
    </source>
</evidence>